<sequence length="295" mass="33461">MRPEFSKQRFPEHGENFHRFDPRRLIPVSIRRALHRRFGHPEISQFFTSNPEWTPPPGVFGELYAKHTGRMVIKWVHYLPIYDQLFERYRAGMPESMPARPIRMLEIGVMRGGSLDLWRSYFGPEATIFGIDIDRACAALDTPENPVRIGSQADPEFLKRVVAEMGGIDIVLDDGSHIAGHQRASLDVLLPLLSEGGLYVIEDTQCSYWASYGGGLRRPGQIVEVAKSMVDGLSKWSYRGPIGKRAKFASDEIESITFFDSVVAFRKAKRRIPSAQVAGGAEEERRAWNLSERKN</sequence>
<accession>A0A6J5YGL3</accession>
<dbReference type="InterPro" id="IPR029063">
    <property type="entry name" value="SAM-dependent_MTases_sf"/>
</dbReference>
<dbReference type="AlphaFoldDB" id="A0A6J5YGL3"/>
<reference evidence="1" key="1">
    <citation type="submission" date="2020-05" db="EMBL/GenBank/DDBJ databases">
        <authorList>
            <person name="Chiriac C."/>
            <person name="Salcher M."/>
            <person name="Ghai R."/>
            <person name="Kavagutti S V."/>
        </authorList>
    </citation>
    <scope>NUCLEOTIDE SEQUENCE</scope>
</reference>
<name>A0A6J5YGL3_9ZZZZ</name>
<protein>
    <submittedName>
        <fullName evidence="1">Unannotated protein</fullName>
    </submittedName>
</protein>
<dbReference type="SUPFAM" id="SSF53335">
    <property type="entry name" value="S-adenosyl-L-methionine-dependent methyltransferases"/>
    <property type="match status" value="1"/>
</dbReference>
<evidence type="ECO:0000313" key="1">
    <source>
        <dbReference type="EMBL" id="CAB4323647.1"/>
    </source>
</evidence>
<organism evidence="1">
    <name type="scientific">freshwater metagenome</name>
    <dbReference type="NCBI Taxonomy" id="449393"/>
    <lineage>
        <taxon>unclassified sequences</taxon>
        <taxon>metagenomes</taxon>
        <taxon>ecological metagenomes</taxon>
    </lineage>
</organism>
<proteinExistence type="predicted"/>
<gene>
    <name evidence="1" type="ORF">UFOPK1392_01404</name>
</gene>
<dbReference type="EMBL" id="CAEMXZ010000060">
    <property type="protein sequence ID" value="CAB4323647.1"/>
    <property type="molecule type" value="Genomic_DNA"/>
</dbReference>
<dbReference type="Gene3D" id="3.40.50.150">
    <property type="entry name" value="Vaccinia Virus protein VP39"/>
    <property type="match status" value="1"/>
</dbReference>